<accession>A0A8H5U8Z6</accession>
<evidence type="ECO:0000313" key="2">
    <source>
        <dbReference type="EMBL" id="KAF5686140.1"/>
    </source>
</evidence>
<dbReference type="AlphaFoldDB" id="A0A8H5U8Z6"/>
<protein>
    <submittedName>
        <fullName evidence="2">Uncharacterized protein</fullName>
    </submittedName>
</protein>
<dbReference type="EMBL" id="JAAOAK010000151">
    <property type="protein sequence ID" value="KAF5686140.1"/>
    <property type="molecule type" value="Genomic_DNA"/>
</dbReference>
<keyword evidence="3" id="KW-1185">Reference proteome</keyword>
<comment type="caution">
    <text evidence="2">The sequence shown here is derived from an EMBL/GenBank/DDBJ whole genome shotgun (WGS) entry which is preliminary data.</text>
</comment>
<evidence type="ECO:0000313" key="3">
    <source>
        <dbReference type="Proteomes" id="UP000562682"/>
    </source>
</evidence>
<organism evidence="2 3">
    <name type="scientific">Fusarium denticulatum</name>
    <dbReference type="NCBI Taxonomy" id="48507"/>
    <lineage>
        <taxon>Eukaryota</taxon>
        <taxon>Fungi</taxon>
        <taxon>Dikarya</taxon>
        <taxon>Ascomycota</taxon>
        <taxon>Pezizomycotina</taxon>
        <taxon>Sordariomycetes</taxon>
        <taxon>Hypocreomycetidae</taxon>
        <taxon>Hypocreales</taxon>
        <taxon>Nectriaceae</taxon>
        <taxon>Fusarium</taxon>
        <taxon>Fusarium fujikuroi species complex</taxon>
    </lineage>
</organism>
<reference evidence="2 3" key="1">
    <citation type="submission" date="2020-05" db="EMBL/GenBank/DDBJ databases">
        <title>Identification and distribution of gene clusters putatively required for synthesis of sphingolipid metabolism inhibitors in phylogenetically diverse species of the filamentous fungus Fusarium.</title>
        <authorList>
            <person name="Kim H.-S."/>
            <person name="Busman M."/>
            <person name="Brown D.W."/>
            <person name="Divon H."/>
            <person name="Uhlig S."/>
            <person name="Proctor R.H."/>
        </authorList>
    </citation>
    <scope>NUCLEOTIDE SEQUENCE [LARGE SCALE GENOMIC DNA]</scope>
    <source>
        <strain evidence="2 3">NRRL 25311</strain>
    </source>
</reference>
<gene>
    <name evidence="2" type="ORF">FDENT_5932</name>
</gene>
<name>A0A8H5U8Z6_9HYPO</name>
<sequence>METRKHKEALYKLDPQLLPTTKEEQKSENVPGKLKGDDSRSQRLKRLPVMRVGIVDALPKLGESEVGKATCYAFREAGKTTVWIIPAGPFDTTKDIRSAMLEIKNKSYKGIKFSVYPITEKNLATGRFVVVWEQEAEFPGKQIKVRSVLAILI</sequence>
<feature type="region of interest" description="Disordered" evidence="1">
    <location>
        <begin position="1"/>
        <end position="40"/>
    </location>
</feature>
<evidence type="ECO:0000256" key="1">
    <source>
        <dbReference type="SAM" id="MobiDB-lite"/>
    </source>
</evidence>
<dbReference type="Proteomes" id="UP000562682">
    <property type="component" value="Unassembled WGS sequence"/>
</dbReference>
<proteinExistence type="predicted"/>
<feature type="compositionally biased region" description="Basic and acidic residues" evidence="1">
    <location>
        <begin position="1"/>
        <end position="11"/>
    </location>
</feature>